<reference evidence="1 2" key="1">
    <citation type="submission" date="2018-06" db="EMBL/GenBank/DDBJ databases">
        <title>Genome Sequence of the Brown Rot Fungal Pathogen Monilinia fructigena.</title>
        <authorList>
            <person name="Landi L."/>
            <person name="De Miccolis Angelini R.M."/>
            <person name="Pollastro S."/>
            <person name="Abate D."/>
            <person name="Faretra F."/>
            <person name="Romanazzi G."/>
        </authorList>
    </citation>
    <scope>NUCLEOTIDE SEQUENCE [LARGE SCALE GENOMIC DNA]</scope>
    <source>
        <strain evidence="1 2">Mfrg269</strain>
    </source>
</reference>
<evidence type="ECO:0000313" key="2">
    <source>
        <dbReference type="Proteomes" id="UP000249056"/>
    </source>
</evidence>
<name>A0A395IY78_9HELO</name>
<keyword evidence="2" id="KW-1185">Reference proteome</keyword>
<protein>
    <submittedName>
        <fullName evidence="1">Uncharacterized protein</fullName>
    </submittedName>
</protein>
<dbReference type="OrthoDB" id="4737394at2759"/>
<dbReference type="Proteomes" id="UP000249056">
    <property type="component" value="Unassembled WGS sequence"/>
</dbReference>
<proteinExistence type="predicted"/>
<dbReference type="AlphaFoldDB" id="A0A395IY78"/>
<accession>A0A395IY78</accession>
<dbReference type="EMBL" id="QKRW01000012">
    <property type="protein sequence ID" value="RAL64834.1"/>
    <property type="molecule type" value="Genomic_DNA"/>
</dbReference>
<comment type="caution">
    <text evidence="1">The sequence shown here is derived from an EMBL/GenBank/DDBJ whole genome shotgun (WGS) entry which is preliminary data.</text>
</comment>
<sequence length="172" mass="19428">MKKFRTWLDLAWSRSAVAAQEFTKIGSKNPKDIRKSAARYILSHLAESRLLDGFRHLAVDIEILNENFSSPDAVESIHMCPDLTNLYLAYPSIGIWEDSEGPDDSKAWSLEHPSEGTVGPVSRKATMTKIPKDLLGYLKDDDRVALENSAGRMSKLNIDIIIWMSMMEMRSL</sequence>
<gene>
    <name evidence="1" type="ORF">DID88_001430</name>
</gene>
<evidence type="ECO:0000313" key="1">
    <source>
        <dbReference type="EMBL" id="RAL64834.1"/>
    </source>
</evidence>
<organism evidence="1 2">
    <name type="scientific">Monilinia fructigena</name>
    <dbReference type="NCBI Taxonomy" id="38457"/>
    <lineage>
        <taxon>Eukaryota</taxon>
        <taxon>Fungi</taxon>
        <taxon>Dikarya</taxon>
        <taxon>Ascomycota</taxon>
        <taxon>Pezizomycotina</taxon>
        <taxon>Leotiomycetes</taxon>
        <taxon>Helotiales</taxon>
        <taxon>Sclerotiniaceae</taxon>
        <taxon>Monilinia</taxon>
    </lineage>
</organism>